<evidence type="ECO:0000313" key="2">
    <source>
        <dbReference type="EMBL" id="CDK29483.1"/>
    </source>
</evidence>
<evidence type="ECO:0000256" key="1">
    <source>
        <dbReference type="SAM" id="MobiDB-lite"/>
    </source>
</evidence>
<keyword evidence="3" id="KW-1185">Reference proteome</keyword>
<feature type="compositionally biased region" description="Polar residues" evidence="1">
    <location>
        <begin position="167"/>
        <end position="189"/>
    </location>
</feature>
<dbReference type="RefSeq" id="XP_022461468.1">
    <property type="nucleotide sequence ID" value="XM_022600669.1"/>
</dbReference>
<dbReference type="HOGENOM" id="CLU_1396529_0_0_1"/>
<protein>
    <submittedName>
        <fullName evidence="2">Uncharacterized protein</fullName>
    </submittedName>
</protein>
<evidence type="ECO:0000313" key="3">
    <source>
        <dbReference type="Proteomes" id="UP000019384"/>
    </source>
</evidence>
<dbReference type="GeneID" id="34522856"/>
<reference evidence="2" key="2">
    <citation type="submission" date="2014-02" db="EMBL/GenBank/DDBJ databases">
        <title>Complete DNA sequence of /Kuraishia capsulata/ illustrates novel genomic features among budding yeasts (/Saccharomycotina/).</title>
        <authorList>
            <person name="Morales L."/>
            <person name="Noel B."/>
            <person name="Porcel B."/>
            <person name="Marcet-Houben M."/>
            <person name="Hullo M-F."/>
            <person name="Sacerdot C."/>
            <person name="Tekaia F."/>
            <person name="Leh-Louis V."/>
            <person name="Despons L."/>
            <person name="Khanna V."/>
            <person name="Aury J-M."/>
            <person name="Barbe V."/>
            <person name="Couloux A."/>
            <person name="Labadie K."/>
            <person name="Pelletier E."/>
            <person name="Souciet J-L."/>
            <person name="Boekhout T."/>
            <person name="Gabaldon T."/>
            <person name="Wincker P."/>
            <person name="Dujon B."/>
        </authorList>
    </citation>
    <scope>NUCLEOTIDE SEQUENCE</scope>
    <source>
        <strain evidence="2">CBS 1993</strain>
    </source>
</reference>
<name>W6MSY9_9ASCO</name>
<feature type="compositionally biased region" description="Basic and acidic residues" evidence="1">
    <location>
        <begin position="145"/>
        <end position="162"/>
    </location>
</feature>
<feature type="region of interest" description="Disordered" evidence="1">
    <location>
        <begin position="133"/>
        <end position="195"/>
    </location>
</feature>
<dbReference type="Proteomes" id="UP000019384">
    <property type="component" value="Unassembled WGS sequence"/>
</dbReference>
<dbReference type="AlphaFoldDB" id="W6MSY9"/>
<proteinExistence type="predicted"/>
<accession>W6MSY9</accession>
<gene>
    <name evidence="2" type="ORF">KUCA_T00005471001</name>
</gene>
<sequence length="195" mass="22575">MPKTQIIIYNLSDSDLTENQDQSFSKLLKAAVFTYVQNQHFAETPTWTVLPSLQRIIVSFESPETCEDVFLFIKSHYKSYHPTNPEGVNVEAMKPRFDTSKPETSLRVETYFEAEDEKRNIITRLRSASLEEGSLKNSEYSPMEQYREPTPETNEEDKKIEKEEDNGTPTFLFTPTEPSFSNRPVSPSITIDRFE</sequence>
<dbReference type="EMBL" id="HG793130">
    <property type="protein sequence ID" value="CDK29483.1"/>
    <property type="molecule type" value="Genomic_DNA"/>
</dbReference>
<reference evidence="2" key="1">
    <citation type="submission" date="2013-12" db="EMBL/GenBank/DDBJ databases">
        <authorList>
            <person name="Genoscope - CEA"/>
        </authorList>
    </citation>
    <scope>NUCLEOTIDE SEQUENCE</scope>
    <source>
        <strain evidence="2">CBS 1993</strain>
    </source>
</reference>
<organism evidence="2 3">
    <name type="scientific">Kuraishia capsulata CBS 1993</name>
    <dbReference type="NCBI Taxonomy" id="1382522"/>
    <lineage>
        <taxon>Eukaryota</taxon>
        <taxon>Fungi</taxon>
        <taxon>Dikarya</taxon>
        <taxon>Ascomycota</taxon>
        <taxon>Saccharomycotina</taxon>
        <taxon>Pichiomycetes</taxon>
        <taxon>Pichiales</taxon>
        <taxon>Pichiaceae</taxon>
        <taxon>Kuraishia</taxon>
    </lineage>
</organism>